<dbReference type="EMBL" id="QSCR01000072">
    <property type="protein sequence ID" value="RGY10630.1"/>
    <property type="molecule type" value="Genomic_DNA"/>
</dbReference>
<gene>
    <name evidence="1" type="ORF">DXA50_20230</name>
</gene>
<sequence length="164" mass="19387">MDVNEKIVECWLNNCKEMFTMSDVVYDKYFSAIDLLAVGLKGESGIEVWDIEVKFKSKIIISDTDRKQNGYRYIRQQLVSDDRDKRVREIVASSDCEIKKVLITTRHFLSRKKATYWEERFRKDGITLYFFDDIIVELREHAKGLNKSNDDILQVLRLLDHLSI</sequence>
<dbReference type="RefSeq" id="WP_117775776.1">
    <property type="nucleotide sequence ID" value="NZ_CAUGOG010000008.1"/>
</dbReference>
<evidence type="ECO:0008006" key="3">
    <source>
        <dbReference type="Google" id="ProtNLM"/>
    </source>
</evidence>
<organism evidence="1 2">
    <name type="scientific">Butyricimonas virosa</name>
    <dbReference type="NCBI Taxonomy" id="544645"/>
    <lineage>
        <taxon>Bacteria</taxon>
        <taxon>Pseudomonadati</taxon>
        <taxon>Bacteroidota</taxon>
        <taxon>Bacteroidia</taxon>
        <taxon>Bacteroidales</taxon>
        <taxon>Odoribacteraceae</taxon>
        <taxon>Butyricimonas</taxon>
    </lineage>
</organism>
<evidence type="ECO:0000313" key="1">
    <source>
        <dbReference type="EMBL" id="RGY10630.1"/>
    </source>
</evidence>
<reference evidence="1 2" key="1">
    <citation type="submission" date="2018-08" db="EMBL/GenBank/DDBJ databases">
        <title>A genome reference for cultivated species of the human gut microbiota.</title>
        <authorList>
            <person name="Zou Y."/>
            <person name="Xue W."/>
            <person name="Luo G."/>
        </authorList>
    </citation>
    <scope>NUCLEOTIDE SEQUENCE [LARGE SCALE GENOMIC DNA]</scope>
    <source>
        <strain evidence="1 2">OF02-7</strain>
    </source>
</reference>
<name>A0A413IHC5_9BACT</name>
<dbReference type="Proteomes" id="UP000286063">
    <property type="component" value="Unassembled WGS sequence"/>
</dbReference>
<evidence type="ECO:0000313" key="2">
    <source>
        <dbReference type="Proteomes" id="UP000286063"/>
    </source>
</evidence>
<protein>
    <recommendedName>
        <fullName evidence="3">Restriction endonuclease type IV Mrr domain-containing protein</fullName>
    </recommendedName>
</protein>
<comment type="caution">
    <text evidence="1">The sequence shown here is derived from an EMBL/GenBank/DDBJ whole genome shotgun (WGS) entry which is preliminary data.</text>
</comment>
<dbReference type="AlphaFoldDB" id="A0A413IHC5"/>
<proteinExistence type="predicted"/>
<accession>A0A413IHC5</accession>